<gene>
    <name evidence="4" type="ORF">DXU93_13220</name>
</gene>
<feature type="domain" description="Response regulatory" evidence="2">
    <location>
        <begin position="15"/>
        <end position="129"/>
    </location>
</feature>
<dbReference type="SUPFAM" id="SSF52172">
    <property type="entry name" value="CheY-like"/>
    <property type="match status" value="1"/>
</dbReference>
<evidence type="ECO:0000259" key="2">
    <source>
        <dbReference type="PROSITE" id="PS50110"/>
    </source>
</evidence>
<dbReference type="InterPro" id="IPR001789">
    <property type="entry name" value="Sig_transdc_resp-reg_receiver"/>
</dbReference>
<evidence type="ECO:0000259" key="3">
    <source>
        <dbReference type="PROSITE" id="PS50930"/>
    </source>
</evidence>
<dbReference type="InterPro" id="IPR011006">
    <property type="entry name" value="CheY-like_superfamily"/>
</dbReference>
<feature type="modified residue" description="4-aspartylphosphate" evidence="1">
    <location>
        <position position="65"/>
    </location>
</feature>
<dbReference type="Proteomes" id="UP000257127">
    <property type="component" value="Unassembled WGS sequence"/>
</dbReference>
<keyword evidence="1" id="KW-0597">Phosphoprotein</keyword>
<dbReference type="AlphaFoldDB" id="A0A3E1EV36"/>
<accession>A0A3E1EV36</accession>
<dbReference type="Gene3D" id="3.40.50.2300">
    <property type="match status" value="1"/>
</dbReference>
<evidence type="ECO:0000313" key="5">
    <source>
        <dbReference type="Proteomes" id="UP000257127"/>
    </source>
</evidence>
<dbReference type="GO" id="GO:0000156">
    <property type="term" value="F:phosphorelay response regulator activity"/>
    <property type="evidence" value="ECO:0007669"/>
    <property type="project" value="InterPro"/>
</dbReference>
<dbReference type="Pfam" id="PF00072">
    <property type="entry name" value="Response_reg"/>
    <property type="match status" value="1"/>
</dbReference>
<dbReference type="PANTHER" id="PTHR37299">
    <property type="entry name" value="TRANSCRIPTIONAL REGULATOR-RELATED"/>
    <property type="match status" value="1"/>
</dbReference>
<name>A0A3E1EV36_9FLAO</name>
<dbReference type="OrthoDB" id="2962330at2"/>
<feature type="domain" description="HTH LytTR-type" evidence="3">
    <location>
        <begin position="136"/>
        <end position="230"/>
    </location>
</feature>
<reference evidence="4 5" key="1">
    <citation type="submission" date="2018-08" db="EMBL/GenBank/DDBJ databases">
        <title>The draft genome squence of Brumimicrobium sp. N62.</title>
        <authorList>
            <person name="Du Z.-J."/>
            <person name="Luo H.-R."/>
        </authorList>
    </citation>
    <scope>NUCLEOTIDE SEQUENCE [LARGE SCALE GENOMIC DNA]</scope>
    <source>
        <strain evidence="4 5">N62</strain>
    </source>
</reference>
<dbReference type="InterPro" id="IPR046947">
    <property type="entry name" value="LytR-like"/>
</dbReference>
<dbReference type="PROSITE" id="PS50110">
    <property type="entry name" value="RESPONSE_REGULATORY"/>
    <property type="match status" value="1"/>
</dbReference>
<organism evidence="4 5">
    <name type="scientific">Brumimicrobium aurantiacum</name>
    <dbReference type="NCBI Taxonomy" id="1737063"/>
    <lineage>
        <taxon>Bacteria</taxon>
        <taxon>Pseudomonadati</taxon>
        <taxon>Bacteroidota</taxon>
        <taxon>Flavobacteriia</taxon>
        <taxon>Flavobacteriales</taxon>
        <taxon>Crocinitomicaceae</taxon>
        <taxon>Brumimicrobium</taxon>
    </lineage>
</organism>
<dbReference type="GO" id="GO:0003677">
    <property type="term" value="F:DNA binding"/>
    <property type="evidence" value="ECO:0007669"/>
    <property type="project" value="UniProtKB-KW"/>
</dbReference>
<evidence type="ECO:0000313" key="4">
    <source>
        <dbReference type="EMBL" id="RFC53388.1"/>
    </source>
</evidence>
<dbReference type="EMBL" id="QURB01000009">
    <property type="protein sequence ID" value="RFC53388.1"/>
    <property type="molecule type" value="Genomic_DNA"/>
</dbReference>
<protein>
    <submittedName>
        <fullName evidence="4">DNA-binding response regulator</fullName>
    </submittedName>
</protein>
<dbReference type="InterPro" id="IPR007492">
    <property type="entry name" value="LytTR_DNA-bd_dom"/>
</dbReference>
<dbReference type="PROSITE" id="PS50930">
    <property type="entry name" value="HTH_LYTTR"/>
    <property type="match status" value="1"/>
</dbReference>
<comment type="caution">
    <text evidence="4">The sequence shown here is derived from an EMBL/GenBank/DDBJ whole genome shotgun (WGS) entry which is preliminary data.</text>
</comment>
<dbReference type="SMART" id="SM00850">
    <property type="entry name" value="LytTR"/>
    <property type="match status" value="1"/>
</dbReference>
<evidence type="ECO:0000256" key="1">
    <source>
        <dbReference type="PROSITE-ProRule" id="PRU00169"/>
    </source>
</evidence>
<proteinExistence type="predicted"/>
<keyword evidence="5" id="KW-1185">Reference proteome</keyword>
<dbReference type="Pfam" id="PF04397">
    <property type="entry name" value="LytTR"/>
    <property type="match status" value="1"/>
</dbReference>
<dbReference type="SMART" id="SM00448">
    <property type="entry name" value="REC"/>
    <property type="match status" value="1"/>
</dbReference>
<sequence>MVKSENINSTFMIKRAVIVEDEFFVANHLKKILVKNDFEVVAMYHDAESVLSNLNSLKDVIFILDIQLSSELDGVGIAKELNKRSIPFVFITANTESNTFNEAITTNPVSYISKPFKEFDVIAGISLAFNKLNNKILIDSGSERFYLDPEEVYYFKSDNVYVEVYLKNKTYTLRKQLKDIEHRFGQIFTRSHKSYLVNKTKITRIKSSTVYIGDYEVPLSRTYKHVFEEF</sequence>
<dbReference type="PANTHER" id="PTHR37299:SF1">
    <property type="entry name" value="STAGE 0 SPORULATION PROTEIN A HOMOLOG"/>
    <property type="match status" value="1"/>
</dbReference>
<keyword evidence="4" id="KW-0238">DNA-binding</keyword>
<dbReference type="Gene3D" id="2.40.50.1020">
    <property type="entry name" value="LytTr DNA-binding domain"/>
    <property type="match status" value="1"/>
</dbReference>